<evidence type="ECO:0000313" key="13">
    <source>
        <dbReference type="EMBL" id="MFC0216277.1"/>
    </source>
</evidence>
<comment type="subcellular location">
    <subcellularLocation>
        <location evidence="1">Cell membrane</location>
        <topology evidence="1">Multi-pass membrane protein</topology>
    </subcellularLocation>
</comment>
<evidence type="ECO:0000256" key="3">
    <source>
        <dbReference type="ARBA" id="ARBA00022448"/>
    </source>
</evidence>
<feature type="transmembrane region" description="Helical" evidence="12">
    <location>
        <begin position="355"/>
        <end position="377"/>
    </location>
</feature>
<organism evidence="13 14">
    <name type="scientific">Paenibacillus chartarius</name>
    <dbReference type="NCBI Taxonomy" id="747481"/>
    <lineage>
        <taxon>Bacteria</taxon>
        <taxon>Bacillati</taxon>
        <taxon>Bacillota</taxon>
        <taxon>Bacilli</taxon>
        <taxon>Bacillales</taxon>
        <taxon>Paenibacillaceae</taxon>
        <taxon>Paenibacillus</taxon>
    </lineage>
</organism>
<dbReference type="Pfam" id="PF01654">
    <property type="entry name" value="Cyt_bd_oxida_I"/>
    <property type="match status" value="1"/>
</dbReference>
<evidence type="ECO:0000256" key="12">
    <source>
        <dbReference type="PIRNR" id="PIRNR006446"/>
    </source>
</evidence>
<proteinExistence type="inferred from homology"/>
<evidence type="ECO:0000256" key="8">
    <source>
        <dbReference type="ARBA" id="ARBA00022982"/>
    </source>
</evidence>
<keyword evidence="5 12" id="KW-0349">Heme</keyword>
<dbReference type="PIRSF" id="PIRSF006446">
    <property type="entry name" value="Cyt_quinol_oxidase_1"/>
    <property type="match status" value="1"/>
</dbReference>
<dbReference type="Proteomes" id="UP001589776">
    <property type="component" value="Unassembled WGS sequence"/>
</dbReference>
<feature type="transmembrane region" description="Helical" evidence="12">
    <location>
        <begin position="176"/>
        <end position="199"/>
    </location>
</feature>
<keyword evidence="4 12" id="KW-1003">Cell membrane</keyword>
<feature type="transmembrane region" description="Helical" evidence="12">
    <location>
        <begin position="95"/>
        <end position="115"/>
    </location>
</feature>
<protein>
    <submittedName>
        <fullName evidence="13">Cytochrome ubiquinol oxidase subunit I</fullName>
    </submittedName>
</protein>
<keyword evidence="10 12" id="KW-0408">Iron</keyword>
<evidence type="ECO:0000256" key="9">
    <source>
        <dbReference type="ARBA" id="ARBA00022989"/>
    </source>
</evidence>
<evidence type="ECO:0000256" key="10">
    <source>
        <dbReference type="ARBA" id="ARBA00023004"/>
    </source>
</evidence>
<evidence type="ECO:0000256" key="2">
    <source>
        <dbReference type="ARBA" id="ARBA00009819"/>
    </source>
</evidence>
<keyword evidence="7 12" id="KW-0479">Metal-binding</keyword>
<feature type="transmembrane region" description="Helical" evidence="12">
    <location>
        <begin position="122"/>
        <end position="142"/>
    </location>
</feature>
<evidence type="ECO:0000256" key="1">
    <source>
        <dbReference type="ARBA" id="ARBA00004651"/>
    </source>
</evidence>
<keyword evidence="8 12" id="KW-0249">Electron transport</keyword>
<comment type="caution">
    <text evidence="13">The sequence shown here is derived from an EMBL/GenBank/DDBJ whole genome shotgun (WGS) entry which is preliminary data.</text>
</comment>
<reference evidence="13 14" key="1">
    <citation type="submission" date="2024-09" db="EMBL/GenBank/DDBJ databases">
        <authorList>
            <person name="Sun Q."/>
            <person name="Mori K."/>
        </authorList>
    </citation>
    <scope>NUCLEOTIDE SEQUENCE [LARGE SCALE GENOMIC DNA]</scope>
    <source>
        <strain evidence="13 14">CCM 7759</strain>
    </source>
</reference>
<evidence type="ECO:0000313" key="14">
    <source>
        <dbReference type="Proteomes" id="UP001589776"/>
    </source>
</evidence>
<keyword evidence="11 12" id="KW-0472">Membrane</keyword>
<keyword evidence="6 12" id="KW-0812">Transmembrane</keyword>
<dbReference type="RefSeq" id="WP_377474291.1">
    <property type="nucleotide sequence ID" value="NZ_JBHLWN010000115.1"/>
</dbReference>
<dbReference type="InterPro" id="IPR002585">
    <property type="entry name" value="Cyt-d_ubiquinol_oxidase_su_1"/>
</dbReference>
<evidence type="ECO:0000256" key="11">
    <source>
        <dbReference type="ARBA" id="ARBA00023136"/>
    </source>
</evidence>
<evidence type="ECO:0000256" key="7">
    <source>
        <dbReference type="ARBA" id="ARBA00022723"/>
    </source>
</evidence>
<keyword evidence="9 12" id="KW-1133">Transmembrane helix</keyword>
<gene>
    <name evidence="13" type="ORF">ACFFK0_28165</name>
</gene>
<evidence type="ECO:0000256" key="4">
    <source>
        <dbReference type="ARBA" id="ARBA00022475"/>
    </source>
</evidence>
<dbReference type="PANTHER" id="PTHR30365:SF14">
    <property type="entry name" value="CYTOCHROME BD MENAQUINOL OXIDASE SUBUNIT I-RELATED"/>
    <property type="match status" value="1"/>
</dbReference>
<name>A0ABV6DUE3_9BACL</name>
<dbReference type="EMBL" id="JBHLWN010000115">
    <property type="protein sequence ID" value="MFC0216277.1"/>
    <property type="molecule type" value="Genomic_DNA"/>
</dbReference>
<feature type="transmembrane region" description="Helical" evidence="12">
    <location>
        <begin position="15"/>
        <end position="39"/>
    </location>
</feature>
<feature type="transmembrane region" description="Helical" evidence="12">
    <location>
        <begin position="60"/>
        <end position="83"/>
    </location>
</feature>
<feature type="transmembrane region" description="Helical" evidence="12">
    <location>
        <begin position="219"/>
        <end position="236"/>
    </location>
</feature>
<keyword evidence="3 12" id="KW-0813">Transport</keyword>
<keyword evidence="14" id="KW-1185">Reference proteome</keyword>
<feature type="transmembrane region" description="Helical" evidence="12">
    <location>
        <begin position="317"/>
        <end position="343"/>
    </location>
</feature>
<evidence type="ECO:0000256" key="5">
    <source>
        <dbReference type="ARBA" id="ARBA00022617"/>
    </source>
</evidence>
<comment type="similarity">
    <text evidence="2 12">Belongs to the cytochrome ubiquinol oxidase subunit 1 family.</text>
</comment>
<sequence length="462" mass="50878">MGTTEMARALFGTSMAFHIIFSTLGVGLPFMIVIAEILFHWKKDRDYAVLAKRWTRGFGILLGVAIPSGTIVGVMLALLWPGFMEIVGQVIALPFQVEIWAFFLEALFMAIYVYAADRLSPVMRIVSVVLVAVGASASAVLITDAHAWMNTPRGFQLVNGQVTDIHPWAAVFNPSFFITSMHVLSTAYLTGAFAVTSIAAYKLLRGKLEEREAAYHRKALMLSLIIGGAMALLSSANGHSTAQMLHHHQPEKLAAAEGLFETTAYAPLSIGGWTVESEQRVRGGIEIPWALSFLAGNRFDTVVKGLNEFPRDTWPPLYVHTLFNLMVGIGVFLMALAFGAIFWRAWLKRPYPRWLLALGTITGPLSIVGIETGWIFSCTGRQPWTIYHIQRTAEAAIHAQSLAGLFVLFVSLYAFLLVVTIFVMRFYFHRHPVAPELQHPLEAPASLHKKRIGGGRLGGSPA</sequence>
<evidence type="ECO:0000256" key="6">
    <source>
        <dbReference type="ARBA" id="ARBA00022692"/>
    </source>
</evidence>
<dbReference type="PANTHER" id="PTHR30365">
    <property type="entry name" value="CYTOCHROME D UBIQUINOL OXIDASE"/>
    <property type="match status" value="1"/>
</dbReference>
<feature type="transmembrane region" description="Helical" evidence="12">
    <location>
        <begin position="397"/>
        <end position="423"/>
    </location>
</feature>
<accession>A0ABV6DUE3</accession>